<accession>G8TVC8</accession>
<keyword evidence="2" id="KW-1185">Reference proteome</keyword>
<dbReference type="STRING" id="679936.Sulac_2384"/>
<reference evidence="1 2" key="2">
    <citation type="journal article" date="2012" name="Stand. Genomic Sci.">
        <title>Complete genome sequence of the moderately thermophilic mineral-sulfide-oxidizing firmicute Sulfobacillus acidophilus type strain (NAL(T)).</title>
        <authorList>
            <person name="Anderson I."/>
            <person name="Chertkov O."/>
            <person name="Chen A."/>
            <person name="Saunders E."/>
            <person name="Lapidus A."/>
            <person name="Nolan M."/>
            <person name="Lucas S."/>
            <person name="Hammon N."/>
            <person name="Deshpande S."/>
            <person name="Cheng J.F."/>
            <person name="Han C."/>
            <person name="Tapia R."/>
            <person name="Goodwin L.A."/>
            <person name="Pitluck S."/>
            <person name="Liolios K."/>
            <person name="Pagani I."/>
            <person name="Ivanova N."/>
            <person name="Mikhailova N."/>
            <person name="Pati A."/>
            <person name="Palaniappan K."/>
            <person name="Land M."/>
            <person name="Pan C."/>
            <person name="Rohde M."/>
            <person name="Pukall R."/>
            <person name="Goker M."/>
            <person name="Detter J.C."/>
            <person name="Woyke T."/>
            <person name="Bristow J."/>
            <person name="Eisen J.A."/>
            <person name="Markowitz V."/>
            <person name="Hugenholtz P."/>
            <person name="Kyrpides N.C."/>
            <person name="Klenk H.P."/>
            <person name="Mavromatis K."/>
        </authorList>
    </citation>
    <scope>NUCLEOTIDE SEQUENCE [LARGE SCALE GENOMIC DNA]</scope>
    <source>
        <strain evidence="2">ATCC 700253 / DSM 10332 / NAL</strain>
    </source>
</reference>
<sequence>MAKDDLSFELLAAGLRRDSQDLGRFAEVLATKLEAALPGQVTVTRQGGLFQKVKPVKTVTVQLDPWHYELSVDQGRPTTRRVKRVRGVAIKTEPLSLAAWIEELAKSLYEAAQNEEAARLALERFLIQP</sequence>
<name>G8TVC8_SULAD</name>
<dbReference type="Proteomes" id="UP000005439">
    <property type="component" value="Chromosome"/>
</dbReference>
<evidence type="ECO:0000313" key="2">
    <source>
        <dbReference type="Proteomes" id="UP000005439"/>
    </source>
</evidence>
<dbReference type="HOGENOM" id="CLU_157870_0_0_9"/>
<dbReference type="AlphaFoldDB" id="G8TVC8"/>
<evidence type="ECO:0000313" key="1">
    <source>
        <dbReference type="EMBL" id="AEW05847.1"/>
    </source>
</evidence>
<gene>
    <name evidence="1" type="ordered locus">Sulac_2384</name>
</gene>
<proteinExistence type="predicted"/>
<organism evidence="1 2">
    <name type="scientific">Sulfobacillus acidophilus (strain ATCC 700253 / DSM 10332 / NAL)</name>
    <dbReference type="NCBI Taxonomy" id="679936"/>
    <lineage>
        <taxon>Bacteria</taxon>
        <taxon>Bacillati</taxon>
        <taxon>Bacillota</taxon>
        <taxon>Clostridia</taxon>
        <taxon>Eubacteriales</taxon>
        <taxon>Clostridiales Family XVII. Incertae Sedis</taxon>
        <taxon>Sulfobacillus</taxon>
    </lineage>
</organism>
<reference evidence="2" key="1">
    <citation type="submission" date="2011-12" db="EMBL/GenBank/DDBJ databases">
        <title>The complete genome of chromosome of Sulfobacillus acidophilus DSM 10332.</title>
        <authorList>
            <person name="Lucas S."/>
            <person name="Han J."/>
            <person name="Lapidus A."/>
            <person name="Bruce D."/>
            <person name="Goodwin L."/>
            <person name="Pitluck S."/>
            <person name="Peters L."/>
            <person name="Kyrpides N."/>
            <person name="Mavromatis K."/>
            <person name="Ivanova N."/>
            <person name="Mikhailova N."/>
            <person name="Chertkov O."/>
            <person name="Saunders E."/>
            <person name="Detter J.C."/>
            <person name="Tapia R."/>
            <person name="Han C."/>
            <person name="Land M."/>
            <person name="Hauser L."/>
            <person name="Markowitz V."/>
            <person name="Cheng J.-F."/>
            <person name="Hugenholtz P."/>
            <person name="Woyke T."/>
            <person name="Wu D."/>
            <person name="Pukall R."/>
            <person name="Gehrich-Schroeter G."/>
            <person name="Schneider S."/>
            <person name="Klenk H.-P."/>
            <person name="Eisen J.A."/>
        </authorList>
    </citation>
    <scope>NUCLEOTIDE SEQUENCE [LARGE SCALE GENOMIC DNA]</scope>
    <source>
        <strain evidence="2">ATCC 700253 / DSM 10332 / NAL</strain>
    </source>
</reference>
<dbReference type="EMBL" id="CP003179">
    <property type="protein sequence ID" value="AEW05847.1"/>
    <property type="molecule type" value="Genomic_DNA"/>
</dbReference>
<dbReference type="PATRIC" id="fig|679936.5.peg.2469"/>
<dbReference type="KEGG" id="sap:Sulac_2384"/>
<protein>
    <submittedName>
        <fullName evidence="1">Uncharacterized protein</fullName>
    </submittedName>
</protein>